<evidence type="ECO:0000256" key="5">
    <source>
        <dbReference type="ARBA" id="ARBA00023014"/>
    </source>
</evidence>
<dbReference type="SUPFAM" id="SSF54862">
    <property type="entry name" value="4Fe-4S ferredoxins"/>
    <property type="match status" value="1"/>
</dbReference>
<keyword evidence="2" id="KW-0479">Metal-binding</keyword>
<name>A0A3B0V8D1_9ZZZZ</name>
<evidence type="ECO:0000256" key="1">
    <source>
        <dbReference type="ARBA" id="ARBA00022485"/>
    </source>
</evidence>
<evidence type="ECO:0000313" key="7">
    <source>
        <dbReference type="EMBL" id="VAW39908.1"/>
    </source>
</evidence>
<evidence type="ECO:0000256" key="4">
    <source>
        <dbReference type="ARBA" id="ARBA00023004"/>
    </source>
</evidence>
<dbReference type="PIRSF" id="PIRSF000139">
    <property type="entry name" value="Glc_ox_4Fe-4S"/>
    <property type="match status" value="1"/>
</dbReference>
<feature type="domain" description="4Fe-4S ferredoxin-type" evidence="6">
    <location>
        <begin position="15"/>
        <end position="44"/>
    </location>
</feature>
<dbReference type="PROSITE" id="PS00198">
    <property type="entry name" value="4FE4S_FER_1"/>
    <property type="match status" value="1"/>
</dbReference>
<dbReference type="InterPro" id="IPR004017">
    <property type="entry name" value="Cys_rich_dom"/>
</dbReference>
<feature type="non-terminal residue" evidence="7">
    <location>
        <position position="1"/>
    </location>
</feature>
<organism evidence="7">
    <name type="scientific">hydrothermal vent metagenome</name>
    <dbReference type="NCBI Taxonomy" id="652676"/>
    <lineage>
        <taxon>unclassified sequences</taxon>
        <taxon>metagenomes</taxon>
        <taxon>ecological metagenomes</taxon>
    </lineage>
</organism>
<proteinExistence type="predicted"/>
<protein>
    <recommendedName>
        <fullName evidence="6">4Fe-4S ferredoxin-type domain-containing protein</fullName>
    </recommendedName>
</protein>
<dbReference type="InterPro" id="IPR012257">
    <property type="entry name" value="Glc_ox_4Fe-4S"/>
</dbReference>
<dbReference type="GO" id="GO:0046872">
    <property type="term" value="F:metal ion binding"/>
    <property type="evidence" value="ECO:0007669"/>
    <property type="project" value="UniProtKB-KW"/>
</dbReference>
<feature type="domain" description="4Fe-4S ferredoxin-type" evidence="6">
    <location>
        <begin position="63"/>
        <end position="93"/>
    </location>
</feature>
<accession>A0A3B0V8D1</accession>
<keyword evidence="3" id="KW-0677">Repeat</keyword>
<dbReference type="Gene3D" id="1.10.1060.10">
    <property type="entry name" value="Alpha-helical ferredoxin"/>
    <property type="match status" value="1"/>
</dbReference>
<dbReference type="Pfam" id="PF02754">
    <property type="entry name" value="CCG"/>
    <property type="match status" value="2"/>
</dbReference>
<reference evidence="7" key="1">
    <citation type="submission" date="2018-06" db="EMBL/GenBank/DDBJ databases">
        <authorList>
            <person name="Zhirakovskaya E."/>
        </authorList>
    </citation>
    <scope>NUCLEOTIDE SEQUENCE</scope>
</reference>
<keyword evidence="5" id="KW-0411">Iron-sulfur</keyword>
<dbReference type="AlphaFoldDB" id="A0A3B0V8D1"/>
<dbReference type="PROSITE" id="PS51379">
    <property type="entry name" value="4FE4S_FER_2"/>
    <property type="match status" value="2"/>
</dbReference>
<dbReference type="EMBL" id="UOEX01000306">
    <property type="protein sequence ID" value="VAW39908.1"/>
    <property type="molecule type" value="Genomic_DNA"/>
</dbReference>
<keyword evidence="4" id="KW-0408">Iron</keyword>
<evidence type="ECO:0000256" key="2">
    <source>
        <dbReference type="ARBA" id="ARBA00022723"/>
    </source>
</evidence>
<evidence type="ECO:0000259" key="6">
    <source>
        <dbReference type="PROSITE" id="PS51379"/>
    </source>
</evidence>
<dbReference type="InterPro" id="IPR009051">
    <property type="entry name" value="Helical_ferredxn"/>
</dbReference>
<sequence>FLLDVTKNLMNTDSEAASATPRRCAKCGACTAVCPVYQVSGRESLTARGRLHLLGKLTHPLSSRVCREIFSKCLLCGACVQACPRGINIIDFFLAAREEAGEINITTAIKKALTYKVLDSGLLMRITGRGFRFLDHTLPAESGLRPRLGLSAASAPAGEHSNFINSQPPAALKPQLLYFTGCLANHLQPVIARASRELVRIITGQELYAPPGQTCCGMAAFNAADHQQALNLCKANITIFEQPPYNEQKIFTSCASCFAHLKSYPRLLAHDRQWAVRAAAFARRVEEFSSFLRAGITSAPQRKGKAKIKKIVYHDPCHLRFMAAEDQRDFNGAARQLIALAPGLELVELPHGSQCCGQGGLFRLSHPRLSRRIGRNLWQDFAAADAPLATTTCTGCLFQWRQGLSETAVKAKVLHLAEILLEAEDINQGRRDK</sequence>
<dbReference type="InterPro" id="IPR017896">
    <property type="entry name" value="4Fe4S_Fe-S-bd"/>
</dbReference>
<dbReference type="GO" id="GO:0016491">
    <property type="term" value="F:oxidoreductase activity"/>
    <property type="evidence" value="ECO:0007669"/>
    <property type="project" value="UniProtKB-ARBA"/>
</dbReference>
<dbReference type="Pfam" id="PF13183">
    <property type="entry name" value="Fer4_8"/>
    <property type="match status" value="1"/>
</dbReference>
<keyword evidence="1" id="KW-0004">4Fe-4S</keyword>
<dbReference type="PANTHER" id="PTHR32479">
    <property type="entry name" value="GLYCOLATE OXIDASE IRON-SULFUR SUBUNIT"/>
    <property type="match status" value="1"/>
</dbReference>
<gene>
    <name evidence="7" type="ORF">MNBD_DELTA03-1336</name>
</gene>
<dbReference type="InterPro" id="IPR017900">
    <property type="entry name" value="4Fe4S_Fe_S_CS"/>
</dbReference>
<evidence type="ECO:0000256" key="3">
    <source>
        <dbReference type="ARBA" id="ARBA00022737"/>
    </source>
</evidence>
<dbReference type="GO" id="GO:0051539">
    <property type="term" value="F:4 iron, 4 sulfur cluster binding"/>
    <property type="evidence" value="ECO:0007669"/>
    <property type="project" value="UniProtKB-KW"/>
</dbReference>